<feature type="transmembrane region" description="Helical" evidence="2">
    <location>
        <begin position="369"/>
        <end position="390"/>
    </location>
</feature>
<protein>
    <submittedName>
        <fullName evidence="4">Uncharacterized membrane protein YJR124C</fullName>
    </submittedName>
</protein>
<dbReference type="PANTHER" id="PTHR23520">
    <property type="entry name" value="TRANSPORTER, PUTATIVE (AFU_ORTHOLOGUE AFUA_3G04000)-RELATED"/>
    <property type="match status" value="1"/>
</dbReference>
<feature type="transmembrane region" description="Helical" evidence="2">
    <location>
        <begin position="173"/>
        <end position="192"/>
    </location>
</feature>
<comment type="subcellular location">
    <subcellularLocation>
        <location evidence="1">Membrane</location>
        <topology evidence="1">Multi-pass membrane protein</topology>
    </subcellularLocation>
</comment>
<dbReference type="GO" id="GO:0022857">
    <property type="term" value="F:transmembrane transporter activity"/>
    <property type="evidence" value="ECO:0007669"/>
    <property type="project" value="InterPro"/>
</dbReference>
<keyword evidence="2" id="KW-0472">Membrane</keyword>
<feature type="domain" description="Major facilitator superfamily (MFS) profile" evidence="3">
    <location>
        <begin position="7"/>
        <end position="402"/>
    </location>
</feature>
<keyword evidence="5" id="KW-1185">Reference proteome</keyword>
<dbReference type="PANTHER" id="PTHR23520:SF5">
    <property type="entry name" value="TRANSPORTER, PUTATIVE (AFU_ORTHOLOGUE AFUA_3G04000)-RELATED"/>
    <property type="match status" value="1"/>
</dbReference>
<dbReference type="InterPro" id="IPR011701">
    <property type="entry name" value="MFS"/>
</dbReference>
<sequence length="411" mass="43529">MPQVGRDGNIIVAAAALRTLDYGFISVFLGVYLTLLDFSALQAGLVFSAIMAGSALSNTLASWKGDTIGRKRMFIAMSLLMVAGGVGFSISSDIVVLMLVGVFAVTTSGGGDRTAFISLDTAVLAEATAPSQRTVVFSWYNLVTIFTRSLGALLIALPVLFQQWTDIGELASFKLMFVIYTVIAAGAILLYARLSPRIEVQGKAVSASRESVPAGAPSARGIIWKMTGLSALDALGGGFAVRSFVSFWFVNRFGVDLLGISGIFFVAQLLNVVSVALAAPVAARIGLVNTMAFTQVAANLMFIGMALSFNVWLAVAFFLLHEICNDMDVPTRQSYTMAIVPAESRTAMASLNNLGRNAAQTISPTLAGIIAQVAYLGAPFLVGAVTKLVYNALLLQMFRGIKPPEEHGERG</sequence>
<evidence type="ECO:0000256" key="1">
    <source>
        <dbReference type="ARBA" id="ARBA00004141"/>
    </source>
</evidence>
<feature type="transmembrane region" description="Helical" evidence="2">
    <location>
        <begin position="73"/>
        <end position="106"/>
    </location>
</feature>
<proteinExistence type="predicted"/>
<dbReference type="GO" id="GO:0016020">
    <property type="term" value="C:membrane"/>
    <property type="evidence" value="ECO:0007669"/>
    <property type="project" value="UniProtKB-SubCell"/>
</dbReference>
<dbReference type="Pfam" id="PF07690">
    <property type="entry name" value="MFS_1"/>
    <property type="match status" value="1"/>
</dbReference>
<feature type="transmembrane region" description="Helical" evidence="2">
    <location>
        <begin position="300"/>
        <end position="320"/>
    </location>
</feature>
<dbReference type="EMBL" id="CASHTH010001587">
    <property type="protein sequence ID" value="CAI8017064.1"/>
    <property type="molecule type" value="Genomic_DNA"/>
</dbReference>
<keyword evidence="2" id="KW-0812">Transmembrane</keyword>
<organism evidence="4 5">
    <name type="scientific">Geodia barretti</name>
    <name type="common">Barrett's horny sponge</name>
    <dbReference type="NCBI Taxonomy" id="519541"/>
    <lineage>
        <taxon>Eukaryota</taxon>
        <taxon>Metazoa</taxon>
        <taxon>Porifera</taxon>
        <taxon>Demospongiae</taxon>
        <taxon>Heteroscleromorpha</taxon>
        <taxon>Tetractinellida</taxon>
        <taxon>Astrophorina</taxon>
        <taxon>Geodiidae</taxon>
        <taxon>Geodia</taxon>
    </lineage>
</organism>
<evidence type="ECO:0000256" key="2">
    <source>
        <dbReference type="SAM" id="Phobius"/>
    </source>
</evidence>
<feature type="transmembrane region" description="Helical" evidence="2">
    <location>
        <begin position="139"/>
        <end position="161"/>
    </location>
</feature>
<feature type="transmembrane region" description="Helical" evidence="2">
    <location>
        <begin position="12"/>
        <end position="35"/>
    </location>
</feature>
<evidence type="ECO:0000259" key="3">
    <source>
        <dbReference type="PROSITE" id="PS50850"/>
    </source>
</evidence>
<dbReference type="AlphaFoldDB" id="A0AA35WE11"/>
<dbReference type="SUPFAM" id="SSF103473">
    <property type="entry name" value="MFS general substrate transporter"/>
    <property type="match status" value="1"/>
</dbReference>
<dbReference type="InterPro" id="IPR020846">
    <property type="entry name" value="MFS_dom"/>
</dbReference>
<feature type="transmembrane region" description="Helical" evidence="2">
    <location>
        <begin position="257"/>
        <end position="279"/>
    </location>
</feature>
<reference evidence="4" key="1">
    <citation type="submission" date="2023-03" db="EMBL/GenBank/DDBJ databases">
        <authorList>
            <person name="Steffen K."/>
            <person name="Cardenas P."/>
        </authorList>
    </citation>
    <scope>NUCLEOTIDE SEQUENCE</scope>
</reference>
<name>A0AA35WE11_GEOBA</name>
<dbReference type="Gene3D" id="1.20.1250.20">
    <property type="entry name" value="MFS general substrate transporter like domains"/>
    <property type="match status" value="1"/>
</dbReference>
<keyword evidence="2" id="KW-1133">Transmembrane helix</keyword>
<gene>
    <name evidence="4" type="ORF">GBAR_LOCUS10412</name>
</gene>
<evidence type="ECO:0000313" key="4">
    <source>
        <dbReference type="EMBL" id="CAI8017064.1"/>
    </source>
</evidence>
<evidence type="ECO:0000313" key="5">
    <source>
        <dbReference type="Proteomes" id="UP001174909"/>
    </source>
</evidence>
<comment type="caution">
    <text evidence="4">The sequence shown here is derived from an EMBL/GenBank/DDBJ whole genome shotgun (WGS) entry which is preliminary data.</text>
</comment>
<dbReference type="InterPro" id="IPR036259">
    <property type="entry name" value="MFS_trans_sf"/>
</dbReference>
<feature type="transmembrane region" description="Helical" evidence="2">
    <location>
        <begin position="41"/>
        <end position="61"/>
    </location>
</feature>
<dbReference type="PROSITE" id="PS50850">
    <property type="entry name" value="MFS"/>
    <property type="match status" value="1"/>
</dbReference>
<accession>A0AA35WE11</accession>
<dbReference type="Proteomes" id="UP001174909">
    <property type="component" value="Unassembled WGS sequence"/>
</dbReference>